<dbReference type="Proteomes" id="UP000321793">
    <property type="component" value="Unassembled WGS sequence"/>
</dbReference>
<keyword evidence="1" id="KW-0472">Membrane</keyword>
<dbReference type="EMBL" id="BKBA01000006">
    <property type="protein sequence ID" value="GEQ13546.1"/>
    <property type="molecule type" value="Genomic_DNA"/>
</dbReference>
<proteinExistence type="predicted"/>
<sequence length="123" mass="13330">MGLGSIPQNVAVNKGSGPPPTECAYCHGSVDEPLWHHMELGREDPTSPDPWPADFLSLSFCCEQHLSDYFRQGLSPPPDFRPDEPLPAHTVRDRLQEAAVFGGLGLAVALAVVGLATVIRWLT</sequence>
<keyword evidence="1" id="KW-0812">Transmembrane</keyword>
<keyword evidence="3" id="KW-1185">Reference proteome</keyword>
<dbReference type="AlphaFoldDB" id="A0A512SZZ0"/>
<name>A0A512SZZ0_9MICO</name>
<evidence type="ECO:0000313" key="3">
    <source>
        <dbReference type="Proteomes" id="UP000321793"/>
    </source>
</evidence>
<protein>
    <submittedName>
        <fullName evidence="2">Uncharacterized protein</fullName>
    </submittedName>
</protein>
<gene>
    <name evidence="2" type="ORF">KLO01_15930</name>
</gene>
<evidence type="ECO:0000256" key="1">
    <source>
        <dbReference type="SAM" id="Phobius"/>
    </source>
</evidence>
<accession>A0A512SZZ0</accession>
<keyword evidence="1" id="KW-1133">Transmembrane helix</keyword>
<reference evidence="2 3" key="1">
    <citation type="submission" date="2019-07" db="EMBL/GenBank/DDBJ databases">
        <title>Whole genome shotgun sequence of Knoellia locipacati NBRC 109775.</title>
        <authorList>
            <person name="Hosoyama A."/>
            <person name="Uohara A."/>
            <person name="Ohji S."/>
            <person name="Ichikawa N."/>
        </authorList>
    </citation>
    <scope>NUCLEOTIDE SEQUENCE [LARGE SCALE GENOMIC DNA]</scope>
    <source>
        <strain evidence="2 3">NBRC 109775</strain>
    </source>
</reference>
<feature type="transmembrane region" description="Helical" evidence="1">
    <location>
        <begin position="98"/>
        <end position="122"/>
    </location>
</feature>
<organism evidence="2 3">
    <name type="scientific">Knoellia locipacati</name>
    <dbReference type="NCBI Taxonomy" id="882824"/>
    <lineage>
        <taxon>Bacteria</taxon>
        <taxon>Bacillati</taxon>
        <taxon>Actinomycetota</taxon>
        <taxon>Actinomycetes</taxon>
        <taxon>Micrococcales</taxon>
        <taxon>Intrasporangiaceae</taxon>
        <taxon>Knoellia</taxon>
    </lineage>
</organism>
<comment type="caution">
    <text evidence="2">The sequence shown here is derived from an EMBL/GenBank/DDBJ whole genome shotgun (WGS) entry which is preliminary data.</text>
</comment>
<evidence type="ECO:0000313" key="2">
    <source>
        <dbReference type="EMBL" id="GEQ13546.1"/>
    </source>
</evidence>